<dbReference type="InterPro" id="IPR001680">
    <property type="entry name" value="WD40_rpt"/>
</dbReference>
<dbReference type="GO" id="GO:0031080">
    <property type="term" value="C:nuclear pore outer ring"/>
    <property type="evidence" value="ECO:0007669"/>
    <property type="project" value="TreeGrafter"/>
</dbReference>
<evidence type="ECO:0000313" key="5">
    <source>
        <dbReference type="EMBL" id="CAG9807880.1"/>
    </source>
</evidence>
<accession>A0A9N9S3E5</accession>
<dbReference type="InterPro" id="IPR015943">
    <property type="entry name" value="WD40/YVTN_repeat-like_dom_sf"/>
</dbReference>
<evidence type="ECO:0000313" key="6">
    <source>
        <dbReference type="Proteomes" id="UP001153620"/>
    </source>
</evidence>
<protein>
    <recommendedName>
        <fullName evidence="7">Nucleoporin Nup43</fullName>
    </recommendedName>
</protein>
<evidence type="ECO:0000256" key="2">
    <source>
        <dbReference type="ARBA" id="ARBA00022574"/>
    </source>
</evidence>
<dbReference type="AlphaFoldDB" id="A0A9N9S3E5"/>
<dbReference type="PANTHER" id="PTHR22652:SF0">
    <property type="entry name" value="NUCLEOPORIN NUP43"/>
    <property type="match status" value="1"/>
</dbReference>
<dbReference type="OrthoDB" id="9890280at2759"/>
<evidence type="ECO:0000256" key="1">
    <source>
        <dbReference type="ARBA" id="ARBA00004123"/>
    </source>
</evidence>
<dbReference type="EMBL" id="OU895879">
    <property type="protein sequence ID" value="CAG9807880.1"/>
    <property type="molecule type" value="Genomic_DNA"/>
</dbReference>
<sequence>MNDSLVKINSSFVSERINKIRFIEEEQQQLEPTNFLTASSEIKNNVKLWKLERNKYADEFIENEFTPKVISKLTLDGEETTGLEIIDHNNFAVSCGSSVFLIYINRDANIIRQNFKFSDIHSFKTTGSTLCTGISVSGENISTIGEDGRINILSANSQKIVTTLENTDSVTQTAVCFNYKQLITGNRMGILKTFDLRCTKRDPSSVFEISSQDQKKCYGVTSIIHHPTQNHIILCGSEEGSITVYDLRNPSFPASYLCSHNYAITELMFHPTQPDKLFSASANGELWKWTQNMMQNITQDYDGNNQVDSINSWLNGERAKNKISITTMLSGLRKSITSIDCSKQSRLICSSNNEAVYIIDNSF</sequence>
<organism evidence="5 6">
    <name type="scientific">Chironomus riparius</name>
    <dbReference type="NCBI Taxonomy" id="315576"/>
    <lineage>
        <taxon>Eukaryota</taxon>
        <taxon>Metazoa</taxon>
        <taxon>Ecdysozoa</taxon>
        <taxon>Arthropoda</taxon>
        <taxon>Hexapoda</taxon>
        <taxon>Insecta</taxon>
        <taxon>Pterygota</taxon>
        <taxon>Neoptera</taxon>
        <taxon>Endopterygota</taxon>
        <taxon>Diptera</taxon>
        <taxon>Nematocera</taxon>
        <taxon>Chironomoidea</taxon>
        <taxon>Chironomidae</taxon>
        <taxon>Chironominae</taxon>
        <taxon>Chironomus</taxon>
    </lineage>
</organism>
<dbReference type="InterPro" id="IPR036322">
    <property type="entry name" value="WD40_repeat_dom_sf"/>
</dbReference>
<dbReference type="PANTHER" id="PTHR22652">
    <property type="entry name" value="NUCLEOPORIN NUP43"/>
    <property type="match status" value="1"/>
</dbReference>
<name>A0A9N9S3E5_9DIPT</name>
<reference evidence="5" key="2">
    <citation type="submission" date="2022-10" db="EMBL/GenBank/DDBJ databases">
        <authorList>
            <consortium name="ENA_rothamsted_submissions"/>
            <consortium name="culmorum"/>
            <person name="King R."/>
        </authorList>
    </citation>
    <scope>NUCLEOTIDE SEQUENCE</scope>
</reference>
<comment type="subcellular location">
    <subcellularLocation>
        <location evidence="1">Nucleus</location>
    </subcellularLocation>
</comment>
<gene>
    <name evidence="5" type="ORF">CHIRRI_LOCUS10726</name>
</gene>
<reference evidence="5" key="1">
    <citation type="submission" date="2022-01" db="EMBL/GenBank/DDBJ databases">
        <authorList>
            <person name="King R."/>
        </authorList>
    </citation>
    <scope>NUCLEOTIDE SEQUENCE</scope>
</reference>
<keyword evidence="3" id="KW-0677">Repeat</keyword>
<proteinExistence type="predicted"/>
<keyword evidence="6" id="KW-1185">Reference proteome</keyword>
<evidence type="ECO:0000256" key="4">
    <source>
        <dbReference type="ARBA" id="ARBA00023242"/>
    </source>
</evidence>
<evidence type="ECO:0000256" key="3">
    <source>
        <dbReference type="ARBA" id="ARBA00022737"/>
    </source>
</evidence>
<dbReference type="Gene3D" id="2.130.10.10">
    <property type="entry name" value="YVTN repeat-like/Quinoprotein amine dehydrogenase"/>
    <property type="match status" value="1"/>
</dbReference>
<keyword evidence="2" id="KW-0853">WD repeat</keyword>
<evidence type="ECO:0008006" key="7">
    <source>
        <dbReference type="Google" id="ProtNLM"/>
    </source>
</evidence>
<keyword evidence="4" id="KW-0539">Nucleus</keyword>
<dbReference type="Proteomes" id="UP001153620">
    <property type="component" value="Chromosome 3"/>
</dbReference>
<dbReference type="SUPFAM" id="SSF50978">
    <property type="entry name" value="WD40 repeat-like"/>
    <property type="match status" value="1"/>
</dbReference>
<dbReference type="SMART" id="SM00320">
    <property type="entry name" value="WD40"/>
    <property type="match status" value="5"/>
</dbReference>